<feature type="region of interest" description="Disordered" evidence="2">
    <location>
        <begin position="1"/>
        <end position="35"/>
    </location>
</feature>
<dbReference type="EMBL" id="BAABME010000549">
    <property type="protein sequence ID" value="GAA0143709.1"/>
    <property type="molecule type" value="Genomic_DNA"/>
</dbReference>
<name>A0AAV3NWJ9_LITER</name>
<keyword evidence="4" id="KW-1185">Reference proteome</keyword>
<comment type="caution">
    <text evidence="3">The sequence shown here is derived from an EMBL/GenBank/DDBJ whole genome shotgun (WGS) entry which is preliminary data.</text>
</comment>
<dbReference type="AlphaFoldDB" id="A0AAV3NWJ9"/>
<proteinExistence type="inferred from homology"/>
<feature type="region of interest" description="Disordered" evidence="2">
    <location>
        <begin position="49"/>
        <end position="120"/>
    </location>
</feature>
<evidence type="ECO:0000256" key="1">
    <source>
        <dbReference type="ARBA" id="ARBA00010975"/>
    </source>
</evidence>
<dbReference type="InterPro" id="IPR005513">
    <property type="entry name" value="LEA_1"/>
</dbReference>
<reference evidence="3 4" key="1">
    <citation type="submission" date="2024-01" db="EMBL/GenBank/DDBJ databases">
        <title>The complete chloroplast genome sequence of Lithospermum erythrorhizon: insights into the phylogenetic relationship among Boraginaceae species and the maternal lineages of purple gromwells.</title>
        <authorList>
            <person name="Okada T."/>
            <person name="Watanabe K."/>
        </authorList>
    </citation>
    <scope>NUCLEOTIDE SEQUENCE [LARGE SCALE GENOMIC DNA]</scope>
</reference>
<gene>
    <name evidence="3" type="ORF">LIER_04323</name>
</gene>
<comment type="similarity">
    <text evidence="1">Belongs to the LEA type 1 family.</text>
</comment>
<evidence type="ECO:0000256" key="2">
    <source>
        <dbReference type="SAM" id="MobiDB-lite"/>
    </source>
</evidence>
<dbReference type="GO" id="GO:0009793">
    <property type="term" value="P:embryo development ending in seed dormancy"/>
    <property type="evidence" value="ECO:0007669"/>
    <property type="project" value="InterPro"/>
</dbReference>
<organism evidence="3 4">
    <name type="scientific">Lithospermum erythrorhizon</name>
    <name type="common">Purple gromwell</name>
    <name type="synonym">Lithospermum officinale var. erythrorhizon</name>
    <dbReference type="NCBI Taxonomy" id="34254"/>
    <lineage>
        <taxon>Eukaryota</taxon>
        <taxon>Viridiplantae</taxon>
        <taxon>Streptophyta</taxon>
        <taxon>Embryophyta</taxon>
        <taxon>Tracheophyta</taxon>
        <taxon>Spermatophyta</taxon>
        <taxon>Magnoliopsida</taxon>
        <taxon>eudicotyledons</taxon>
        <taxon>Gunneridae</taxon>
        <taxon>Pentapetalae</taxon>
        <taxon>asterids</taxon>
        <taxon>lamiids</taxon>
        <taxon>Boraginales</taxon>
        <taxon>Boraginaceae</taxon>
        <taxon>Boraginoideae</taxon>
        <taxon>Lithospermeae</taxon>
        <taxon>Lithospermum</taxon>
    </lineage>
</organism>
<accession>A0AAV3NWJ9</accession>
<feature type="compositionally biased region" description="Basic and acidic residues" evidence="2">
    <location>
        <begin position="55"/>
        <end position="70"/>
    </location>
</feature>
<feature type="compositionally biased region" description="Polar residues" evidence="2">
    <location>
        <begin position="104"/>
        <end position="120"/>
    </location>
</feature>
<protein>
    <submittedName>
        <fullName evidence="3">Uncharacterized protein</fullName>
    </submittedName>
</protein>
<dbReference type="PANTHER" id="PTHR33493:SF3">
    <property type="entry name" value="LATE EMBRYOGENESIS ABUNDANT PROTEIN, LEA_1 SUBGROUP"/>
    <property type="match status" value="1"/>
</dbReference>
<dbReference type="Pfam" id="PF03760">
    <property type="entry name" value="LEA_1"/>
    <property type="match status" value="1"/>
</dbReference>
<feature type="compositionally biased region" description="Low complexity" evidence="2">
    <location>
        <begin position="77"/>
        <end position="86"/>
    </location>
</feature>
<evidence type="ECO:0000313" key="3">
    <source>
        <dbReference type="EMBL" id="GAA0143709.1"/>
    </source>
</evidence>
<dbReference type="PANTHER" id="PTHR33493">
    <property type="entry name" value="LATE EMBRYOGENESIS ABUNDANT PROTEIN 6-RELATED"/>
    <property type="match status" value="1"/>
</dbReference>
<evidence type="ECO:0000313" key="4">
    <source>
        <dbReference type="Proteomes" id="UP001454036"/>
    </source>
</evidence>
<dbReference type="Proteomes" id="UP001454036">
    <property type="component" value="Unassembled WGS sequence"/>
</dbReference>
<sequence length="120" mass="13671">MQTIKDKLHDMTAMREAKAEAKQEEQAQREMAKARVEVAHEVRKAREAEAAMDLHVNRAAEKAISHESKQQPHQQNDDTSSNQSNNYGHDSTGRPYTDDDFFNIDSQDGSNIDTRSNTKR</sequence>